<dbReference type="InterPro" id="IPR035923">
    <property type="entry name" value="TT1751-like_sf"/>
</dbReference>
<dbReference type="Pfam" id="PF03625">
    <property type="entry name" value="DUF302"/>
    <property type="match status" value="2"/>
</dbReference>
<sequence length="325" mass="32833">MSVLVRAHPTRRSDTIRTWGAAMTLAVVAAACGNPGNGEVELEPHTAPGQPPGTILLAAGTDFAGTVQRVQGAITGGGGAVATVVDHTASAREAGATIPASALVIGGSPAGQWPLLRIDQRAGAELPQRYLVRQAADGSVSLTVDSADYVAAVSGIGDLAARDALQSSTAGVLTAAVPGARIPVGSPLVGVTPSGHLVTVYGSLDVPATVERLRREADRSPTRSLAVVDLAAGSATPGPPIRPTSVVFVGNPAAEAPLLAAAPSIGLDLPLRFVVWVDEQNLTQIGYPDVARLAARHGVAADNPNVVRMAADSDRLARLAAGLIE</sequence>
<proteinExistence type="predicted"/>
<name>A0ABX1RAU4_9PSEU</name>
<feature type="domain" description="DUF302" evidence="1">
    <location>
        <begin position="85"/>
        <end position="144"/>
    </location>
</feature>
<organism evidence="2 3">
    <name type="scientific">Pseudonocardia xinjiangensis</name>
    <dbReference type="NCBI Taxonomy" id="75289"/>
    <lineage>
        <taxon>Bacteria</taxon>
        <taxon>Bacillati</taxon>
        <taxon>Actinomycetota</taxon>
        <taxon>Actinomycetes</taxon>
        <taxon>Pseudonocardiales</taxon>
        <taxon>Pseudonocardiaceae</taxon>
        <taxon>Pseudonocardia</taxon>
    </lineage>
</organism>
<keyword evidence="3" id="KW-1185">Reference proteome</keyword>
<dbReference type="PANTHER" id="PTHR38342">
    <property type="entry name" value="SLR5037 PROTEIN"/>
    <property type="match status" value="1"/>
</dbReference>
<dbReference type="CDD" id="cd14797">
    <property type="entry name" value="DUF302"/>
    <property type="match status" value="2"/>
</dbReference>
<reference evidence="2 3" key="1">
    <citation type="submission" date="2020-04" db="EMBL/GenBank/DDBJ databases">
        <authorList>
            <person name="Klaysubun C."/>
            <person name="Duangmal K."/>
            <person name="Lipun K."/>
        </authorList>
    </citation>
    <scope>NUCLEOTIDE SEQUENCE [LARGE SCALE GENOMIC DNA]</scope>
    <source>
        <strain evidence="2 3">JCM 11839</strain>
    </source>
</reference>
<evidence type="ECO:0000313" key="3">
    <source>
        <dbReference type="Proteomes" id="UP001296706"/>
    </source>
</evidence>
<dbReference type="PROSITE" id="PS51257">
    <property type="entry name" value="PROKAR_LIPOPROTEIN"/>
    <property type="match status" value="1"/>
</dbReference>
<gene>
    <name evidence="2" type="ORF">HF577_04295</name>
</gene>
<comment type="caution">
    <text evidence="2">The sequence shown here is derived from an EMBL/GenBank/DDBJ whole genome shotgun (WGS) entry which is preliminary data.</text>
</comment>
<dbReference type="Gene3D" id="3.30.310.70">
    <property type="entry name" value="TT1751-like domain"/>
    <property type="match status" value="2"/>
</dbReference>
<evidence type="ECO:0000313" key="2">
    <source>
        <dbReference type="EMBL" id="NMH76328.1"/>
    </source>
</evidence>
<feature type="domain" description="DUF302" evidence="1">
    <location>
        <begin position="238"/>
        <end position="289"/>
    </location>
</feature>
<protein>
    <submittedName>
        <fullName evidence="2">DUF302 domain-containing protein</fullName>
    </submittedName>
</protein>
<evidence type="ECO:0000259" key="1">
    <source>
        <dbReference type="Pfam" id="PF03625"/>
    </source>
</evidence>
<dbReference type="InterPro" id="IPR005180">
    <property type="entry name" value="DUF302"/>
</dbReference>
<dbReference type="EMBL" id="JAAXKY010000007">
    <property type="protein sequence ID" value="NMH76328.1"/>
    <property type="molecule type" value="Genomic_DNA"/>
</dbReference>
<dbReference type="PANTHER" id="PTHR38342:SF2">
    <property type="entry name" value="INNER MEMBRANE OR EXPORTED"/>
    <property type="match status" value="1"/>
</dbReference>
<accession>A0ABX1RAU4</accession>
<dbReference type="SUPFAM" id="SSF103247">
    <property type="entry name" value="TT1751-like"/>
    <property type="match status" value="2"/>
</dbReference>
<dbReference type="Proteomes" id="UP001296706">
    <property type="component" value="Unassembled WGS sequence"/>
</dbReference>
<dbReference type="RefSeq" id="WP_169394404.1">
    <property type="nucleotide sequence ID" value="NZ_BAAAJH010000003.1"/>
</dbReference>